<dbReference type="Pfam" id="PF00581">
    <property type="entry name" value="Rhodanese"/>
    <property type="match status" value="2"/>
</dbReference>
<dbReference type="InterPro" id="IPR045078">
    <property type="entry name" value="TST/MPST-like"/>
</dbReference>
<feature type="domain" description="Rhodanese" evidence="3">
    <location>
        <begin position="18"/>
        <end position="149"/>
    </location>
</feature>
<dbReference type="InterPro" id="IPR036873">
    <property type="entry name" value="Rhodanese-like_dom_sf"/>
</dbReference>
<dbReference type="InterPro" id="IPR001763">
    <property type="entry name" value="Rhodanese-like_dom"/>
</dbReference>
<evidence type="ECO:0000256" key="2">
    <source>
        <dbReference type="ARBA" id="ARBA00022737"/>
    </source>
</evidence>
<comment type="caution">
    <text evidence="4">The sequence shown here is derived from an EMBL/GenBank/DDBJ whole genome shotgun (WGS) entry which is preliminary data.</text>
</comment>
<reference evidence="5" key="1">
    <citation type="journal article" date="2019" name="Int. J. Syst. Evol. Microbiol.">
        <title>The Global Catalogue of Microorganisms (GCM) 10K type strain sequencing project: providing services to taxonomists for standard genome sequencing and annotation.</title>
        <authorList>
            <consortium name="The Broad Institute Genomics Platform"/>
            <consortium name="The Broad Institute Genome Sequencing Center for Infectious Disease"/>
            <person name="Wu L."/>
            <person name="Ma J."/>
        </authorList>
    </citation>
    <scope>NUCLEOTIDE SEQUENCE [LARGE SCALE GENOMIC DNA]</scope>
    <source>
        <strain evidence="5">JCM 12165</strain>
    </source>
</reference>
<proteinExistence type="predicted"/>
<gene>
    <name evidence="4" type="ORF">ACFO4L_10305</name>
</gene>
<dbReference type="SUPFAM" id="SSF52821">
    <property type="entry name" value="Rhodanese/Cell cycle control phosphatase"/>
    <property type="match status" value="2"/>
</dbReference>
<dbReference type="Gene3D" id="3.40.250.10">
    <property type="entry name" value="Rhodanese-like domain"/>
    <property type="match status" value="2"/>
</dbReference>
<dbReference type="Proteomes" id="UP001595896">
    <property type="component" value="Unassembled WGS sequence"/>
</dbReference>
<protein>
    <submittedName>
        <fullName evidence="4">Sulfurtransferase</fullName>
        <ecNumber evidence="4">2.8.1.-</ecNumber>
    </submittedName>
</protein>
<keyword evidence="2" id="KW-0677">Repeat</keyword>
<feature type="domain" description="Rhodanese" evidence="3">
    <location>
        <begin position="179"/>
        <end position="290"/>
    </location>
</feature>
<accession>A0ABV9NUA5</accession>
<dbReference type="CDD" id="cd01448">
    <property type="entry name" value="TST_Repeat_1"/>
    <property type="match status" value="1"/>
</dbReference>
<evidence type="ECO:0000313" key="4">
    <source>
        <dbReference type="EMBL" id="MFC4736978.1"/>
    </source>
</evidence>
<sequence length="295" mass="32524">MTSYHPIVTADWLLEHLDDDNVRVLDASVLAEETPDEFRVHPGAEAYQEEHIPGAFFADLLTVFSDTKATVPLTAVSHEAFVTLARGLGIHDDTTVVIYDRGPLVNASFTASDWASRLWWQFRLAGHEDVYVLAGGLPQWKKQAGPLTDEIPLAAAGTFTGSHRPELLADINDVRRAMHDDQTVIMNCLSLEDFRGESGRYPRKGHIPGSTHVFFGDLSREDGTLPLPERLHEQFRESGVLDADKRVITYCGGGVAATWNALVLTSLGREPAVYDGSLMEWTSDDANPLTLPEDS</sequence>
<keyword evidence="5" id="KW-1185">Reference proteome</keyword>
<organism evidence="4 5">
    <name type="scientific">Bacillus daqingensis</name>
    <dbReference type="NCBI Taxonomy" id="872396"/>
    <lineage>
        <taxon>Bacteria</taxon>
        <taxon>Bacillati</taxon>
        <taxon>Bacillota</taxon>
        <taxon>Bacilli</taxon>
        <taxon>Bacillales</taxon>
        <taxon>Bacillaceae</taxon>
        <taxon>Bacillus</taxon>
    </lineage>
</organism>
<name>A0ABV9NUA5_9BACI</name>
<evidence type="ECO:0000313" key="5">
    <source>
        <dbReference type="Proteomes" id="UP001595896"/>
    </source>
</evidence>
<dbReference type="EC" id="2.8.1.-" evidence="4"/>
<dbReference type="RefSeq" id="WP_377909588.1">
    <property type="nucleotide sequence ID" value="NZ_JBHSGK010000011.1"/>
</dbReference>
<dbReference type="SMART" id="SM00450">
    <property type="entry name" value="RHOD"/>
    <property type="match status" value="2"/>
</dbReference>
<evidence type="ECO:0000259" key="3">
    <source>
        <dbReference type="PROSITE" id="PS50206"/>
    </source>
</evidence>
<dbReference type="CDD" id="cd01449">
    <property type="entry name" value="TST_Repeat_2"/>
    <property type="match status" value="1"/>
</dbReference>
<evidence type="ECO:0000256" key="1">
    <source>
        <dbReference type="ARBA" id="ARBA00022679"/>
    </source>
</evidence>
<dbReference type="PANTHER" id="PTHR11364">
    <property type="entry name" value="THIOSULFATE SULFERTANSFERASE"/>
    <property type="match status" value="1"/>
</dbReference>
<dbReference type="PANTHER" id="PTHR11364:SF27">
    <property type="entry name" value="SULFURTRANSFERASE"/>
    <property type="match status" value="1"/>
</dbReference>
<dbReference type="GO" id="GO:0016740">
    <property type="term" value="F:transferase activity"/>
    <property type="evidence" value="ECO:0007669"/>
    <property type="project" value="UniProtKB-KW"/>
</dbReference>
<dbReference type="EMBL" id="JBHSGK010000011">
    <property type="protein sequence ID" value="MFC4736978.1"/>
    <property type="molecule type" value="Genomic_DNA"/>
</dbReference>
<dbReference type="PROSITE" id="PS50206">
    <property type="entry name" value="RHODANESE_3"/>
    <property type="match status" value="2"/>
</dbReference>
<keyword evidence="1 4" id="KW-0808">Transferase</keyword>